<reference evidence="2" key="1">
    <citation type="submission" date="2020-10" db="EMBL/GenBank/DDBJ databases">
        <title>An improved Amphimedon queenslandica hologenome assembly reveals how three proteobacterial symbionts can extend the metabolic phenotypic of their marine sponge host.</title>
        <authorList>
            <person name="Degnan B."/>
            <person name="Degnan S."/>
            <person name="Xiang X."/>
        </authorList>
    </citation>
    <scope>NUCLEOTIDE SEQUENCE</scope>
    <source>
        <strain evidence="2">AqS2</strain>
    </source>
</reference>
<sequence length="276" mass="31360">MLFEKLEYQRQCVDNIVKALAGCDFAGCDFSPMVENLKELEVPFPSEINPRKNQIDVLMETGTGKTFTYLKTIFELHRLFGQNKFIIVLPRVAIKLGVIQNIRLTKEYFYNEYQRHLDFINYPKDGLDCIHNDFINSSRLSVIITTNSAFNSKDRRINKQDENLLGMRSTWEGIANKKPVVIIDEPHLLKGSETKRGLAKLDKSLFIRFGATFPTDSENSIANLAYALDSKAAFDNRLVKKIGVSTVFDANEMSNIEVKNIVRGDSFDPSSAKVMS</sequence>
<proteinExistence type="predicted"/>
<dbReference type="Gene3D" id="3.40.50.300">
    <property type="entry name" value="P-loop containing nucleotide triphosphate hydrolases"/>
    <property type="match status" value="1"/>
</dbReference>
<keyword evidence="2" id="KW-0067">ATP-binding</keyword>
<dbReference type="GO" id="GO:0005524">
    <property type="term" value="F:ATP binding"/>
    <property type="evidence" value="ECO:0007669"/>
    <property type="project" value="InterPro"/>
</dbReference>
<dbReference type="InterPro" id="IPR014001">
    <property type="entry name" value="Helicase_ATP-bd"/>
</dbReference>
<accession>A0A930XXK3</accession>
<dbReference type="GO" id="GO:0004386">
    <property type="term" value="F:helicase activity"/>
    <property type="evidence" value="ECO:0007669"/>
    <property type="project" value="UniProtKB-KW"/>
</dbReference>
<evidence type="ECO:0000259" key="1">
    <source>
        <dbReference type="PROSITE" id="PS51192"/>
    </source>
</evidence>
<keyword evidence="2" id="KW-0378">Hydrolase</keyword>
<dbReference type="EMBL" id="JADHEI010000026">
    <property type="protein sequence ID" value="MBF2734724.1"/>
    <property type="molecule type" value="Genomic_DNA"/>
</dbReference>
<gene>
    <name evidence="2" type="ORF">ISN26_01285</name>
</gene>
<dbReference type="InterPro" id="IPR006935">
    <property type="entry name" value="Helicase/UvrB_N"/>
</dbReference>
<evidence type="ECO:0000313" key="3">
    <source>
        <dbReference type="Proteomes" id="UP000604381"/>
    </source>
</evidence>
<dbReference type="GO" id="GO:0016787">
    <property type="term" value="F:hydrolase activity"/>
    <property type="evidence" value="ECO:0007669"/>
    <property type="project" value="InterPro"/>
</dbReference>
<organism evidence="2 3">
    <name type="scientific">Candidatus Amphirhobacter heronislandensis</name>
    <dbReference type="NCBI Taxonomy" id="1732024"/>
    <lineage>
        <taxon>Bacteria</taxon>
        <taxon>Pseudomonadati</taxon>
        <taxon>Pseudomonadota</taxon>
        <taxon>Gammaproteobacteria</taxon>
        <taxon>Candidatus Tethybacterales</taxon>
        <taxon>Candidatus Tethybacteraceae</taxon>
        <taxon>Candidatus Amphirhobacter</taxon>
    </lineage>
</organism>
<name>A0A930XXK3_9GAMM</name>
<dbReference type="Pfam" id="PF04851">
    <property type="entry name" value="ResIII"/>
    <property type="match status" value="1"/>
</dbReference>
<dbReference type="GO" id="GO:0003677">
    <property type="term" value="F:DNA binding"/>
    <property type="evidence" value="ECO:0007669"/>
    <property type="project" value="InterPro"/>
</dbReference>
<dbReference type="SUPFAM" id="SSF52540">
    <property type="entry name" value="P-loop containing nucleoside triphosphate hydrolases"/>
    <property type="match status" value="1"/>
</dbReference>
<comment type="caution">
    <text evidence="2">The sequence shown here is derived from an EMBL/GenBank/DDBJ whole genome shotgun (WGS) entry which is preliminary data.</text>
</comment>
<protein>
    <submittedName>
        <fullName evidence="2">DEAD/DEAH box helicase family protein</fullName>
    </submittedName>
</protein>
<dbReference type="AlphaFoldDB" id="A0A930XXK3"/>
<dbReference type="InterPro" id="IPR027417">
    <property type="entry name" value="P-loop_NTPase"/>
</dbReference>
<feature type="domain" description="Helicase ATP-binding" evidence="1">
    <location>
        <begin position="46"/>
        <end position="231"/>
    </location>
</feature>
<dbReference type="PROSITE" id="PS51192">
    <property type="entry name" value="HELICASE_ATP_BIND_1"/>
    <property type="match status" value="1"/>
</dbReference>
<keyword evidence="2" id="KW-0547">Nucleotide-binding</keyword>
<evidence type="ECO:0000313" key="2">
    <source>
        <dbReference type="EMBL" id="MBF2734724.1"/>
    </source>
</evidence>
<dbReference type="Proteomes" id="UP000604381">
    <property type="component" value="Unassembled WGS sequence"/>
</dbReference>
<keyword evidence="3" id="KW-1185">Reference proteome</keyword>
<keyword evidence="2" id="KW-0347">Helicase</keyword>